<organism evidence="4">
    <name type="scientific">Haptolina brevifila</name>
    <dbReference type="NCBI Taxonomy" id="156173"/>
    <lineage>
        <taxon>Eukaryota</taxon>
        <taxon>Haptista</taxon>
        <taxon>Haptophyta</taxon>
        <taxon>Prymnesiophyceae</taxon>
        <taxon>Prymnesiales</taxon>
        <taxon>Prymnesiaceae</taxon>
        <taxon>Haptolina</taxon>
    </lineage>
</organism>
<dbReference type="PROSITE" id="PS50250">
    <property type="entry name" value="PCI"/>
    <property type="match status" value="1"/>
</dbReference>
<dbReference type="InterPro" id="IPR036390">
    <property type="entry name" value="WH_DNA-bd_sf"/>
</dbReference>
<reference evidence="4" key="1">
    <citation type="submission" date="2021-01" db="EMBL/GenBank/DDBJ databases">
        <authorList>
            <person name="Corre E."/>
            <person name="Pelletier E."/>
            <person name="Niang G."/>
            <person name="Scheremetjew M."/>
            <person name="Finn R."/>
            <person name="Kale V."/>
            <person name="Holt S."/>
            <person name="Cochrane G."/>
            <person name="Meng A."/>
            <person name="Brown T."/>
            <person name="Cohen L."/>
        </authorList>
    </citation>
    <scope>NUCLEOTIDE SEQUENCE</scope>
    <source>
        <strain evidence="4">UTEX LB 985</strain>
    </source>
</reference>
<dbReference type="AlphaFoldDB" id="A0A7S2CM25"/>
<dbReference type="SMART" id="SM00088">
    <property type="entry name" value="PINT"/>
    <property type="match status" value="1"/>
</dbReference>
<dbReference type="InterPro" id="IPR054179">
    <property type="entry name" value="PSD13_N"/>
</dbReference>
<evidence type="ECO:0000259" key="3">
    <source>
        <dbReference type="PROSITE" id="PS50250"/>
    </source>
</evidence>
<name>A0A7S2CM25_9EUKA</name>
<dbReference type="GO" id="GO:0006511">
    <property type="term" value="P:ubiquitin-dependent protein catabolic process"/>
    <property type="evidence" value="ECO:0007669"/>
    <property type="project" value="TreeGrafter"/>
</dbReference>
<dbReference type="GO" id="GO:0005829">
    <property type="term" value="C:cytosol"/>
    <property type="evidence" value="ECO:0007669"/>
    <property type="project" value="TreeGrafter"/>
</dbReference>
<gene>
    <name evidence="4" type="ORF">CBRE1094_LOCUS9894</name>
</gene>
<evidence type="ECO:0000313" key="4">
    <source>
        <dbReference type="EMBL" id="CAD9429362.1"/>
    </source>
</evidence>
<evidence type="ECO:0000256" key="2">
    <source>
        <dbReference type="ARBA" id="ARBA00022942"/>
    </source>
</evidence>
<comment type="similarity">
    <text evidence="1">Belongs to the proteasome subunit S11 family.</text>
</comment>
<dbReference type="InterPro" id="IPR035298">
    <property type="entry name" value="PSMD13"/>
</dbReference>
<protein>
    <recommendedName>
        <fullName evidence="3">PCI domain-containing protein</fullName>
    </recommendedName>
</protein>
<accession>A0A7S2CM25</accession>
<keyword evidence="2" id="KW-0647">Proteasome</keyword>
<sequence length="389" mass="43128">MAHDAKTQAILAFLDTSAETHPIFAGELAQLSDLYSRKLWHQLTLLLQALSQREGAAPLLQPLYETFVSDFKHKINKLTLAQFQVAVARQMPDSAQQSFFCKAAAEEAGKDDKQASSYILCELARMHLDANQVAECKERLDEAAVYLESSAGIDTIVQAAYYRAWAGYYKVKGPAAEFYKHALLLLAYAPLSEMSPDEALTISFDLGIAALVGESLYNFGELLEHPVVTTLEKTEFAWLADLLRAFNAGDIAQYEALVQAHHAKLEGQPALLANTTFLKEKITLMCLTETLFQRIGPSGDRTVPFEAIASAAQLPVDQVELLVMRALSLKLIRGVIDQVDGTLRVTWVQPRVLQSAQIRLMSERLQTWCGTVNKTLVFLENETPEFSSS</sequence>
<dbReference type="PANTHER" id="PTHR10539:SF0">
    <property type="entry name" value="26S PROTEASOME NON-ATPASE REGULATORY SUBUNIT 13"/>
    <property type="match status" value="1"/>
</dbReference>
<dbReference type="EMBL" id="HBGU01018213">
    <property type="protein sequence ID" value="CAD9429362.1"/>
    <property type="molecule type" value="Transcribed_RNA"/>
</dbReference>
<dbReference type="Pfam" id="PF22037">
    <property type="entry name" value="PSD13_N"/>
    <property type="match status" value="1"/>
</dbReference>
<dbReference type="GO" id="GO:0005198">
    <property type="term" value="F:structural molecule activity"/>
    <property type="evidence" value="ECO:0007669"/>
    <property type="project" value="TreeGrafter"/>
</dbReference>
<dbReference type="InterPro" id="IPR000717">
    <property type="entry name" value="PCI_dom"/>
</dbReference>
<dbReference type="SUPFAM" id="SSF46785">
    <property type="entry name" value="Winged helix' DNA-binding domain"/>
    <property type="match status" value="1"/>
</dbReference>
<evidence type="ECO:0000256" key="1">
    <source>
        <dbReference type="ARBA" id="ARBA00006207"/>
    </source>
</evidence>
<dbReference type="Pfam" id="PF01399">
    <property type="entry name" value="PCI"/>
    <property type="match status" value="1"/>
</dbReference>
<dbReference type="GO" id="GO:0008541">
    <property type="term" value="C:proteasome regulatory particle, lid subcomplex"/>
    <property type="evidence" value="ECO:0007669"/>
    <property type="project" value="TreeGrafter"/>
</dbReference>
<proteinExistence type="inferred from homology"/>
<dbReference type="GO" id="GO:0005634">
    <property type="term" value="C:nucleus"/>
    <property type="evidence" value="ECO:0007669"/>
    <property type="project" value="TreeGrafter"/>
</dbReference>
<feature type="domain" description="PCI" evidence="3">
    <location>
        <begin position="178"/>
        <end position="350"/>
    </location>
</feature>
<dbReference type="PANTHER" id="PTHR10539">
    <property type="entry name" value="26S PROTEASOME NON-ATPASE REGULATORY SUBUNIT 13"/>
    <property type="match status" value="1"/>
</dbReference>